<evidence type="ECO:0000256" key="1">
    <source>
        <dbReference type="ARBA" id="ARBA00004752"/>
    </source>
</evidence>
<reference evidence="9" key="1">
    <citation type="submission" date="2020-10" db="EMBL/GenBank/DDBJ databases">
        <authorList>
            <person name="Gilroy R."/>
        </authorList>
    </citation>
    <scope>NUCLEOTIDE SEQUENCE</scope>
    <source>
        <strain evidence="9">13766</strain>
    </source>
</reference>
<dbReference type="CDD" id="cd16913">
    <property type="entry name" value="YkuD_like"/>
    <property type="match status" value="1"/>
</dbReference>
<dbReference type="GO" id="GO:0018104">
    <property type="term" value="P:peptidoglycan-protein cross-linking"/>
    <property type="evidence" value="ECO:0007669"/>
    <property type="project" value="TreeGrafter"/>
</dbReference>
<dbReference type="PANTHER" id="PTHR30582">
    <property type="entry name" value="L,D-TRANSPEPTIDASE"/>
    <property type="match status" value="1"/>
</dbReference>
<evidence type="ECO:0000256" key="2">
    <source>
        <dbReference type="ARBA" id="ARBA00022679"/>
    </source>
</evidence>
<dbReference type="GO" id="GO:0016740">
    <property type="term" value="F:transferase activity"/>
    <property type="evidence" value="ECO:0007669"/>
    <property type="project" value="UniProtKB-KW"/>
</dbReference>
<evidence type="ECO:0000256" key="5">
    <source>
        <dbReference type="ARBA" id="ARBA00023316"/>
    </source>
</evidence>
<keyword evidence="2" id="KW-0808">Transferase</keyword>
<keyword evidence="5 6" id="KW-0961">Cell wall biogenesis/degradation</keyword>
<name>A0A9D1K640_9FIRM</name>
<feature type="domain" description="L,D-TPase catalytic" evidence="8">
    <location>
        <begin position="5"/>
        <end position="132"/>
    </location>
</feature>
<evidence type="ECO:0000313" key="10">
    <source>
        <dbReference type="Proteomes" id="UP000824140"/>
    </source>
</evidence>
<protein>
    <submittedName>
        <fullName evidence="9">L,D-transpeptidase</fullName>
    </submittedName>
</protein>
<feature type="region of interest" description="Disordered" evidence="7">
    <location>
        <begin position="152"/>
        <end position="183"/>
    </location>
</feature>
<dbReference type="Proteomes" id="UP000824140">
    <property type="component" value="Unassembled WGS sequence"/>
</dbReference>
<evidence type="ECO:0000259" key="8">
    <source>
        <dbReference type="PROSITE" id="PS52029"/>
    </source>
</evidence>
<dbReference type="GO" id="GO:0005576">
    <property type="term" value="C:extracellular region"/>
    <property type="evidence" value="ECO:0007669"/>
    <property type="project" value="TreeGrafter"/>
</dbReference>
<dbReference type="PROSITE" id="PS52029">
    <property type="entry name" value="LD_TPASE"/>
    <property type="match status" value="1"/>
</dbReference>
<evidence type="ECO:0000256" key="7">
    <source>
        <dbReference type="SAM" id="MobiDB-lite"/>
    </source>
</evidence>
<sequence>MEYPYLIEVNKVAQVVTVYTIDEQGLYTIPVKRMICSTGVEDEEFPEGVYPLRESYTWRHMNDGTYGKYATRISGQILFHSVPYERDRSNALIAEKYLQLGENESSGCVRLLCKDAQWIQENCPRGTPVRCVKGWDAMEEIKRELLAAIPPLDGSGWDPTDPDPDNPAYVRESATPLPTRVPWVTPQPDQFAWAEELD</sequence>
<comment type="caution">
    <text evidence="9">The sequence shown here is derived from an EMBL/GenBank/DDBJ whole genome shotgun (WGS) entry which is preliminary data.</text>
</comment>
<dbReference type="InterPro" id="IPR005490">
    <property type="entry name" value="LD_TPept_cat_dom"/>
</dbReference>
<dbReference type="GO" id="GO:0071972">
    <property type="term" value="F:peptidoglycan L,D-transpeptidase activity"/>
    <property type="evidence" value="ECO:0007669"/>
    <property type="project" value="TreeGrafter"/>
</dbReference>
<dbReference type="PANTHER" id="PTHR30582:SF2">
    <property type="entry name" value="L,D-TRANSPEPTIDASE YCIB-RELATED"/>
    <property type="match status" value="1"/>
</dbReference>
<evidence type="ECO:0000256" key="4">
    <source>
        <dbReference type="ARBA" id="ARBA00022984"/>
    </source>
</evidence>
<organism evidence="9 10">
    <name type="scientific">Candidatus Alectryocaccomicrobium excrementavium</name>
    <dbReference type="NCBI Taxonomy" id="2840668"/>
    <lineage>
        <taxon>Bacteria</taxon>
        <taxon>Bacillati</taxon>
        <taxon>Bacillota</taxon>
        <taxon>Clostridia</taxon>
        <taxon>Candidatus Alectryocaccomicrobium</taxon>
    </lineage>
</organism>
<dbReference type="SUPFAM" id="SSF141523">
    <property type="entry name" value="L,D-transpeptidase catalytic domain-like"/>
    <property type="match status" value="1"/>
</dbReference>
<evidence type="ECO:0000256" key="3">
    <source>
        <dbReference type="ARBA" id="ARBA00022960"/>
    </source>
</evidence>
<feature type="active site" description="Nucleophile" evidence="6">
    <location>
        <position position="108"/>
    </location>
</feature>
<gene>
    <name evidence="9" type="ORF">IAA84_06555</name>
</gene>
<dbReference type="InterPro" id="IPR038063">
    <property type="entry name" value="Transpep_catalytic_dom"/>
</dbReference>
<keyword evidence="4 6" id="KW-0573">Peptidoglycan synthesis</keyword>
<dbReference type="GO" id="GO:0071555">
    <property type="term" value="P:cell wall organization"/>
    <property type="evidence" value="ECO:0007669"/>
    <property type="project" value="UniProtKB-UniRule"/>
</dbReference>
<feature type="active site" description="Proton donor/acceptor" evidence="6">
    <location>
        <position position="80"/>
    </location>
</feature>
<dbReference type="Pfam" id="PF03734">
    <property type="entry name" value="YkuD"/>
    <property type="match status" value="1"/>
</dbReference>
<evidence type="ECO:0000313" key="9">
    <source>
        <dbReference type="EMBL" id="HIS92665.1"/>
    </source>
</evidence>
<proteinExistence type="predicted"/>
<keyword evidence="3 6" id="KW-0133">Cell shape</keyword>
<dbReference type="GO" id="GO:0008360">
    <property type="term" value="P:regulation of cell shape"/>
    <property type="evidence" value="ECO:0007669"/>
    <property type="project" value="UniProtKB-UniRule"/>
</dbReference>
<comment type="pathway">
    <text evidence="1 6">Cell wall biogenesis; peptidoglycan biosynthesis.</text>
</comment>
<dbReference type="InterPro" id="IPR050979">
    <property type="entry name" value="LD-transpeptidase"/>
</dbReference>
<accession>A0A9D1K640</accession>
<evidence type="ECO:0000256" key="6">
    <source>
        <dbReference type="PROSITE-ProRule" id="PRU01373"/>
    </source>
</evidence>
<reference evidence="9" key="2">
    <citation type="journal article" date="2021" name="PeerJ">
        <title>Extensive microbial diversity within the chicken gut microbiome revealed by metagenomics and culture.</title>
        <authorList>
            <person name="Gilroy R."/>
            <person name="Ravi A."/>
            <person name="Getino M."/>
            <person name="Pursley I."/>
            <person name="Horton D.L."/>
            <person name="Alikhan N.F."/>
            <person name="Baker D."/>
            <person name="Gharbi K."/>
            <person name="Hall N."/>
            <person name="Watson M."/>
            <person name="Adriaenssens E.M."/>
            <person name="Foster-Nyarko E."/>
            <person name="Jarju S."/>
            <person name="Secka A."/>
            <person name="Antonio M."/>
            <person name="Oren A."/>
            <person name="Chaudhuri R.R."/>
            <person name="La Ragione R."/>
            <person name="Hildebrand F."/>
            <person name="Pallen M.J."/>
        </authorList>
    </citation>
    <scope>NUCLEOTIDE SEQUENCE</scope>
    <source>
        <strain evidence="9">13766</strain>
    </source>
</reference>
<dbReference type="Gene3D" id="2.40.440.10">
    <property type="entry name" value="L,D-transpeptidase catalytic domain-like"/>
    <property type="match status" value="1"/>
</dbReference>
<dbReference type="EMBL" id="DVJN01000128">
    <property type="protein sequence ID" value="HIS92665.1"/>
    <property type="molecule type" value="Genomic_DNA"/>
</dbReference>
<dbReference type="AlphaFoldDB" id="A0A9D1K640"/>